<accession>A0A4Y7JTT8</accession>
<protein>
    <submittedName>
        <fullName evidence="1">Uncharacterized protein</fullName>
    </submittedName>
</protein>
<dbReference type="AlphaFoldDB" id="A0A4Y7JTT8"/>
<organism evidence="1 2">
    <name type="scientific">Papaver somniferum</name>
    <name type="common">Opium poppy</name>
    <dbReference type="NCBI Taxonomy" id="3469"/>
    <lineage>
        <taxon>Eukaryota</taxon>
        <taxon>Viridiplantae</taxon>
        <taxon>Streptophyta</taxon>
        <taxon>Embryophyta</taxon>
        <taxon>Tracheophyta</taxon>
        <taxon>Spermatophyta</taxon>
        <taxon>Magnoliopsida</taxon>
        <taxon>Ranunculales</taxon>
        <taxon>Papaveraceae</taxon>
        <taxon>Papaveroideae</taxon>
        <taxon>Papaver</taxon>
    </lineage>
</organism>
<sequence>MFFYFHFYSLSDFDCTSIDFKLFCKEEEHLDSFFDPIKWFQIGGEKQHDFSESIDARISNPGMILLKESIVYGTLYQNSTKKASEPFQKSGIISSTSVFVFEAAVKHVNWSTNESVVILVMEVQVLEEDEKVVVIASSGSCVSVESTEMLSTLNIPWVILNLSERSALLNESNEEFAVFGCTNHEDIPWAETGTGYIVEPKGKSFFSFQVMG</sequence>
<name>A0A4Y7JTT8_PAPSO</name>
<gene>
    <name evidence="1" type="ORF">C5167_024946</name>
</gene>
<proteinExistence type="predicted"/>
<evidence type="ECO:0000313" key="1">
    <source>
        <dbReference type="EMBL" id="RZC63189.1"/>
    </source>
</evidence>
<dbReference type="Proteomes" id="UP000316621">
    <property type="component" value="Chromosome 5"/>
</dbReference>
<reference evidence="1 2" key="1">
    <citation type="journal article" date="2018" name="Science">
        <title>The opium poppy genome and morphinan production.</title>
        <authorList>
            <person name="Guo L."/>
            <person name="Winzer T."/>
            <person name="Yang X."/>
            <person name="Li Y."/>
            <person name="Ning Z."/>
            <person name="He Z."/>
            <person name="Teodor R."/>
            <person name="Lu Y."/>
            <person name="Bowser T.A."/>
            <person name="Graham I.A."/>
            <person name="Ye K."/>
        </authorList>
    </citation>
    <scope>NUCLEOTIDE SEQUENCE [LARGE SCALE GENOMIC DNA]</scope>
    <source>
        <strain evidence="2">cv. HN1</strain>
        <tissue evidence="1">Leaves</tissue>
    </source>
</reference>
<keyword evidence="2" id="KW-1185">Reference proteome</keyword>
<dbReference type="Gramene" id="RZC63189">
    <property type="protein sequence ID" value="RZC63189"/>
    <property type="gene ID" value="C5167_024946"/>
</dbReference>
<evidence type="ECO:0000313" key="2">
    <source>
        <dbReference type="Proteomes" id="UP000316621"/>
    </source>
</evidence>
<dbReference type="EMBL" id="CM010719">
    <property type="protein sequence ID" value="RZC63189.1"/>
    <property type="molecule type" value="Genomic_DNA"/>
</dbReference>